<dbReference type="EMBL" id="SJPO01000014">
    <property type="protein sequence ID" value="TWT66858.1"/>
    <property type="molecule type" value="Genomic_DNA"/>
</dbReference>
<protein>
    <submittedName>
        <fullName evidence="4">Putative N-acetyltransferase YjcF</fullName>
        <ecNumber evidence="4">2.3.1.-</ecNumber>
    </submittedName>
</protein>
<dbReference type="PROSITE" id="PS51186">
    <property type="entry name" value="GNAT"/>
    <property type="match status" value="1"/>
</dbReference>
<dbReference type="OrthoDB" id="9796171at2"/>
<dbReference type="AlphaFoldDB" id="A0A5C5XVY4"/>
<evidence type="ECO:0000313" key="5">
    <source>
        <dbReference type="Proteomes" id="UP000318478"/>
    </source>
</evidence>
<comment type="caution">
    <text evidence="4">The sequence shown here is derived from an EMBL/GenBank/DDBJ whole genome shotgun (WGS) entry which is preliminary data.</text>
</comment>
<dbReference type="RefSeq" id="WP_146591251.1">
    <property type="nucleotide sequence ID" value="NZ_SJPO01000014.1"/>
</dbReference>
<dbReference type="InterPro" id="IPR016181">
    <property type="entry name" value="Acyl_CoA_acyltransferase"/>
</dbReference>
<dbReference type="InterPro" id="IPR050680">
    <property type="entry name" value="YpeA/RimI_acetyltransf"/>
</dbReference>
<dbReference type="Gene3D" id="3.40.630.30">
    <property type="match status" value="1"/>
</dbReference>
<proteinExistence type="predicted"/>
<keyword evidence="1 4" id="KW-0808">Transferase</keyword>
<evidence type="ECO:0000256" key="1">
    <source>
        <dbReference type="ARBA" id="ARBA00022679"/>
    </source>
</evidence>
<organism evidence="4 5">
    <name type="scientific">Posidoniimonas polymericola</name>
    <dbReference type="NCBI Taxonomy" id="2528002"/>
    <lineage>
        <taxon>Bacteria</taxon>
        <taxon>Pseudomonadati</taxon>
        <taxon>Planctomycetota</taxon>
        <taxon>Planctomycetia</taxon>
        <taxon>Pirellulales</taxon>
        <taxon>Lacipirellulaceae</taxon>
        <taxon>Posidoniimonas</taxon>
    </lineage>
</organism>
<evidence type="ECO:0000259" key="3">
    <source>
        <dbReference type="PROSITE" id="PS51186"/>
    </source>
</evidence>
<dbReference type="InterPro" id="IPR000182">
    <property type="entry name" value="GNAT_dom"/>
</dbReference>
<dbReference type="GO" id="GO:0016747">
    <property type="term" value="F:acyltransferase activity, transferring groups other than amino-acyl groups"/>
    <property type="evidence" value="ECO:0007669"/>
    <property type="project" value="InterPro"/>
</dbReference>
<evidence type="ECO:0000313" key="4">
    <source>
        <dbReference type="EMBL" id="TWT66858.1"/>
    </source>
</evidence>
<feature type="domain" description="N-acetyltransferase" evidence="3">
    <location>
        <begin position="4"/>
        <end position="145"/>
    </location>
</feature>
<keyword evidence="2 4" id="KW-0012">Acyltransferase</keyword>
<dbReference type="CDD" id="cd04301">
    <property type="entry name" value="NAT_SF"/>
    <property type="match status" value="1"/>
</dbReference>
<dbReference type="Pfam" id="PF13673">
    <property type="entry name" value="Acetyltransf_10"/>
    <property type="match status" value="1"/>
</dbReference>
<reference evidence="4 5" key="1">
    <citation type="submission" date="2019-02" db="EMBL/GenBank/DDBJ databases">
        <title>Deep-cultivation of Planctomycetes and their phenomic and genomic characterization uncovers novel biology.</title>
        <authorList>
            <person name="Wiegand S."/>
            <person name="Jogler M."/>
            <person name="Boedeker C."/>
            <person name="Pinto D."/>
            <person name="Vollmers J."/>
            <person name="Rivas-Marin E."/>
            <person name="Kohn T."/>
            <person name="Peeters S.H."/>
            <person name="Heuer A."/>
            <person name="Rast P."/>
            <person name="Oberbeckmann S."/>
            <person name="Bunk B."/>
            <person name="Jeske O."/>
            <person name="Meyerdierks A."/>
            <person name="Storesund J.E."/>
            <person name="Kallscheuer N."/>
            <person name="Luecker S."/>
            <person name="Lage O.M."/>
            <person name="Pohl T."/>
            <person name="Merkel B.J."/>
            <person name="Hornburger P."/>
            <person name="Mueller R.-W."/>
            <person name="Bruemmer F."/>
            <person name="Labrenz M."/>
            <person name="Spormann A.M."/>
            <person name="Op Den Camp H."/>
            <person name="Overmann J."/>
            <person name="Amann R."/>
            <person name="Jetten M.S.M."/>
            <person name="Mascher T."/>
            <person name="Medema M.H."/>
            <person name="Devos D.P."/>
            <person name="Kaster A.-K."/>
            <person name="Ovreas L."/>
            <person name="Rohde M."/>
            <person name="Galperin M.Y."/>
            <person name="Jogler C."/>
        </authorList>
    </citation>
    <scope>NUCLEOTIDE SEQUENCE [LARGE SCALE GENOMIC DNA]</scope>
    <source>
        <strain evidence="4 5">Pla123a</strain>
    </source>
</reference>
<dbReference type="Proteomes" id="UP000318478">
    <property type="component" value="Unassembled WGS sequence"/>
</dbReference>
<dbReference type="PANTHER" id="PTHR43420:SF47">
    <property type="entry name" value="N-ACETYLTRANSFERASE DOMAIN-CONTAINING PROTEIN"/>
    <property type="match status" value="1"/>
</dbReference>
<keyword evidence="5" id="KW-1185">Reference proteome</keyword>
<evidence type="ECO:0000256" key="2">
    <source>
        <dbReference type="ARBA" id="ARBA00023315"/>
    </source>
</evidence>
<dbReference type="EC" id="2.3.1.-" evidence="4"/>
<gene>
    <name evidence="4" type="primary">yjcF</name>
    <name evidence="4" type="ORF">Pla123a_45560</name>
</gene>
<name>A0A5C5XVY4_9BACT</name>
<accession>A0A5C5XVY4</accession>
<dbReference type="PANTHER" id="PTHR43420">
    <property type="entry name" value="ACETYLTRANSFERASE"/>
    <property type="match status" value="1"/>
</dbReference>
<dbReference type="SUPFAM" id="SSF55729">
    <property type="entry name" value="Acyl-CoA N-acyltransferases (Nat)"/>
    <property type="match status" value="1"/>
</dbReference>
<sequence>MPNEIITPVPPGSDLYALALRLRREVFVHEQQVPAELEYDHHDLTARHFVSLVEGDVVATLRVILLDEHDKISRFAVRRSFRGRGVGRRLLEHVIAMLAAEGRTRQSLEAQVSAIGFYERLGFTAYGEVYQDAGIDHRRMVNYPREER</sequence>